<evidence type="ECO:0000313" key="2">
    <source>
        <dbReference type="EMBL" id="KAG7355599.1"/>
    </source>
</evidence>
<dbReference type="AlphaFoldDB" id="A0A9K3L5A5"/>
<reference evidence="2" key="1">
    <citation type="journal article" date="2021" name="Sci. Rep.">
        <title>Diploid genomic architecture of Nitzschia inconspicua, an elite biomass production diatom.</title>
        <authorList>
            <person name="Oliver A."/>
            <person name="Podell S."/>
            <person name="Pinowska A."/>
            <person name="Traller J.C."/>
            <person name="Smith S.R."/>
            <person name="McClure R."/>
            <person name="Beliaev A."/>
            <person name="Bohutskyi P."/>
            <person name="Hill E.A."/>
            <person name="Rabines A."/>
            <person name="Zheng H."/>
            <person name="Allen L.Z."/>
            <person name="Kuo A."/>
            <person name="Grigoriev I.V."/>
            <person name="Allen A.E."/>
            <person name="Hazlebeck D."/>
            <person name="Allen E.E."/>
        </authorList>
    </citation>
    <scope>NUCLEOTIDE SEQUENCE</scope>
    <source>
        <strain evidence="2">Hildebrandi</strain>
    </source>
</reference>
<dbReference type="Pfam" id="PF13456">
    <property type="entry name" value="RVT_3"/>
    <property type="match status" value="1"/>
</dbReference>
<dbReference type="GO" id="GO:0004523">
    <property type="term" value="F:RNA-DNA hybrid ribonuclease activity"/>
    <property type="evidence" value="ECO:0007669"/>
    <property type="project" value="InterPro"/>
</dbReference>
<name>A0A9K3L5A5_9STRA</name>
<sequence>MISSILSPSVRKSSLITATAWTERLLASNSPAMYEEKQVGFCFGFKRENYSKLILKIRDVSCTSRRPHVSGCTWTLYDDSDGGYNKVTESSDSLGGDGGLNDLDVIAGYWALIQGLDFLLASKIRSTNLLIESESKPIISQMIGASQVNNFVLVNLYGAAKKRENALKYNGVCRRIHFHYASYEV</sequence>
<keyword evidence="2" id="KW-0808">Transferase</keyword>
<evidence type="ECO:0000313" key="3">
    <source>
        <dbReference type="Proteomes" id="UP000693970"/>
    </source>
</evidence>
<dbReference type="GO" id="GO:0003964">
    <property type="term" value="F:RNA-directed DNA polymerase activity"/>
    <property type="evidence" value="ECO:0007669"/>
    <property type="project" value="UniProtKB-KW"/>
</dbReference>
<reference evidence="2" key="2">
    <citation type="submission" date="2021-04" db="EMBL/GenBank/DDBJ databases">
        <authorList>
            <person name="Podell S."/>
        </authorList>
    </citation>
    <scope>NUCLEOTIDE SEQUENCE</scope>
    <source>
        <strain evidence="2">Hildebrandi</strain>
    </source>
</reference>
<dbReference type="Proteomes" id="UP000693970">
    <property type="component" value="Unassembled WGS sequence"/>
</dbReference>
<dbReference type="GO" id="GO:0003676">
    <property type="term" value="F:nucleic acid binding"/>
    <property type="evidence" value="ECO:0007669"/>
    <property type="project" value="InterPro"/>
</dbReference>
<comment type="caution">
    <text evidence="2">The sequence shown here is derived from an EMBL/GenBank/DDBJ whole genome shotgun (WGS) entry which is preliminary data.</text>
</comment>
<proteinExistence type="predicted"/>
<organism evidence="2 3">
    <name type="scientific">Nitzschia inconspicua</name>
    <dbReference type="NCBI Taxonomy" id="303405"/>
    <lineage>
        <taxon>Eukaryota</taxon>
        <taxon>Sar</taxon>
        <taxon>Stramenopiles</taxon>
        <taxon>Ochrophyta</taxon>
        <taxon>Bacillariophyta</taxon>
        <taxon>Bacillariophyceae</taxon>
        <taxon>Bacillariophycidae</taxon>
        <taxon>Bacillariales</taxon>
        <taxon>Bacillariaceae</taxon>
        <taxon>Nitzschia</taxon>
    </lineage>
</organism>
<keyword evidence="3" id="KW-1185">Reference proteome</keyword>
<dbReference type="EMBL" id="JAGRRH010000015">
    <property type="protein sequence ID" value="KAG7355599.1"/>
    <property type="molecule type" value="Genomic_DNA"/>
</dbReference>
<feature type="domain" description="RNase H type-1" evidence="1">
    <location>
        <begin position="105"/>
        <end position="161"/>
    </location>
</feature>
<evidence type="ECO:0000259" key="1">
    <source>
        <dbReference type="Pfam" id="PF13456"/>
    </source>
</evidence>
<gene>
    <name evidence="2" type="ORF">IV203_000285</name>
</gene>
<keyword evidence="2" id="KW-0695">RNA-directed DNA polymerase</keyword>
<dbReference type="InterPro" id="IPR002156">
    <property type="entry name" value="RNaseH_domain"/>
</dbReference>
<accession>A0A9K3L5A5</accession>
<protein>
    <submittedName>
        <fullName evidence="2">Reverse transcriptase-like protein</fullName>
    </submittedName>
</protein>
<keyword evidence="2" id="KW-0548">Nucleotidyltransferase</keyword>